<gene>
    <name evidence="1" type="ORF">AVEN_12390_1</name>
</gene>
<sequence length="136" mass="15528">MIEVKEAHESELSVFLPHRGVYTPLKSSTKLRGVFNGYAPTSNGVSLNQIQLNGGTVQQDLFPIVIRSRKHEFVFTADIRMMCRQILIHPDQRDLQRIVWKESPDQPTKAYQLKTITFGTTSAYYLSTRTLNATSR</sequence>
<evidence type="ECO:0000313" key="2">
    <source>
        <dbReference type="Proteomes" id="UP000499080"/>
    </source>
</evidence>
<organism evidence="1 2">
    <name type="scientific">Araneus ventricosus</name>
    <name type="common">Orbweaver spider</name>
    <name type="synonym">Epeira ventricosa</name>
    <dbReference type="NCBI Taxonomy" id="182803"/>
    <lineage>
        <taxon>Eukaryota</taxon>
        <taxon>Metazoa</taxon>
        <taxon>Ecdysozoa</taxon>
        <taxon>Arthropoda</taxon>
        <taxon>Chelicerata</taxon>
        <taxon>Arachnida</taxon>
        <taxon>Araneae</taxon>
        <taxon>Araneomorphae</taxon>
        <taxon>Entelegynae</taxon>
        <taxon>Araneoidea</taxon>
        <taxon>Araneidae</taxon>
        <taxon>Araneus</taxon>
    </lineage>
</organism>
<accession>A0A4Y2QBV5</accession>
<dbReference type="OrthoDB" id="7763418at2759"/>
<dbReference type="Proteomes" id="UP000499080">
    <property type="component" value="Unassembled WGS sequence"/>
</dbReference>
<dbReference type="SUPFAM" id="SSF56672">
    <property type="entry name" value="DNA/RNA polymerases"/>
    <property type="match status" value="1"/>
</dbReference>
<keyword evidence="2" id="KW-1185">Reference proteome</keyword>
<comment type="caution">
    <text evidence="1">The sequence shown here is derived from an EMBL/GenBank/DDBJ whole genome shotgun (WGS) entry which is preliminary data.</text>
</comment>
<name>A0A4Y2QBV5_ARAVE</name>
<dbReference type="InterPro" id="IPR043502">
    <property type="entry name" value="DNA/RNA_pol_sf"/>
</dbReference>
<protein>
    <submittedName>
        <fullName evidence="1">Uncharacterized protein</fullName>
    </submittedName>
</protein>
<proteinExistence type="predicted"/>
<dbReference type="PANTHER" id="PTHR47331">
    <property type="entry name" value="PHD-TYPE DOMAIN-CONTAINING PROTEIN"/>
    <property type="match status" value="1"/>
</dbReference>
<dbReference type="AlphaFoldDB" id="A0A4Y2QBV5"/>
<evidence type="ECO:0000313" key="1">
    <source>
        <dbReference type="EMBL" id="GBN61638.1"/>
    </source>
</evidence>
<dbReference type="EMBL" id="BGPR01013664">
    <property type="protein sequence ID" value="GBN61638.1"/>
    <property type="molecule type" value="Genomic_DNA"/>
</dbReference>
<reference evidence="1 2" key="1">
    <citation type="journal article" date="2019" name="Sci. Rep.">
        <title>Orb-weaving spider Araneus ventricosus genome elucidates the spidroin gene catalogue.</title>
        <authorList>
            <person name="Kono N."/>
            <person name="Nakamura H."/>
            <person name="Ohtoshi R."/>
            <person name="Moran D.A.P."/>
            <person name="Shinohara A."/>
            <person name="Yoshida Y."/>
            <person name="Fujiwara M."/>
            <person name="Mori M."/>
            <person name="Tomita M."/>
            <person name="Arakawa K."/>
        </authorList>
    </citation>
    <scope>NUCLEOTIDE SEQUENCE [LARGE SCALE GENOMIC DNA]</scope>
</reference>
<dbReference type="GO" id="GO:0071897">
    <property type="term" value="P:DNA biosynthetic process"/>
    <property type="evidence" value="ECO:0007669"/>
    <property type="project" value="UniProtKB-ARBA"/>
</dbReference>